<dbReference type="EMBL" id="EQ974131">
    <property type="protein sequence ID" value="EEF33081.1"/>
    <property type="molecule type" value="Genomic_DNA"/>
</dbReference>
<evidence type="ECO:0000313" key="2">
    <source>
        <dbReference type="EMBL" id="EEF33081.1"/>
    </source>
</evidence>
<feature type="compositionally biased region" description="Low complexity" evidence="1">
    <location>
        <begin position="1"/>
        <end position="12"/>
    </location>
</feature>
<gene>
    <name evidence="2" type="ORF">RCOM_0492200</name>
</gene>
<evidence type="ECO:0000256" key="1">
    <source>
        <dbReference type="SAM" id="MobiDB-lite"/>
    </source>
</evidence>
<dbReference type="InParanoid" id="B9STJ3"/>
<keyword evidence="3" id="KW-1185">Reference proteome</keyword>
<dbReference type="AlphaFoldDB" id="B9STJ3"/>
<organism evidence="2 3">
    <name type="scientific">Ricinus communis</name>
    <name type="common">Castor bean</name>
    <dbReference type="NCBI Taxonomy" id="3988"/>
    <lineage>
        <taxon>Eukaryota</taxon>
        <taxon>Viridiplantae</taxon>
        <taxon>Streptophyta</taxon>
        <taxon>Embryophyta</taxon>
        <taxon>Tracheophyta</taxon>
        <taxon>Spermatophyta</taxon>
        <taxon>Magnoliopsida</taxon>
        <taxon>eudicotyledons</taxon>
        <taxon>Gunneridae</taxon>
        <taxon>Pentapetalae</taxon>
        <taxon>rosids</taxon>
        <taxon>fabids</taxon>
        <taxon>Malpighiales</taxon>
        <taxon>Euphorbiaceae</taxon>
        <taxon>Acalyphoideae</taxon>
        <taxon>Acalypheae</taxon>
        <taxon>Ricinus</taxon>
    </lineage>
</organism>
<proteinExistence type="predicted"/>
<dbReference type="KEGG" id="rcu:8276164"/>
<reference evidence="3" key="1">
    <citation type="journal article" date="2010" name="Nat. Biotechnol.">
        <title>Draft genome sequence of the oilseed species Ricinus communis.</title>
        <authorList>
            <person name="Chan A.P."/>
            <person name="Crabtree J."/>
            <person name="Zhao Q."/>
            <person name="Lorenzi H."/>
            <person name="Orvis J."/>
            <person name="Puiu D."/>
            <person name="Melake-Berhan A."/>
            <person name="Jones K.M."/>
            <person name="Redman J."/>
            <person name="Chen G."/>
            <person name="Cahoon E.B."/>
            <person name="Gedil M."/>
            <person name="Stanke M."/>
            <person name="Haas B.J."/>
            <person name="Wortman J.R."/>
            <person name="Fraser-Liggett C.M."/>
            <person name="Ravel J."/>
            <person name="Rabinowicz P.D."/>
        </authorList>
    </citation>
    <scope>NUCLEOTIDE SEQUENCE [LARGE SCALE GENOMIC DNA]</scope>
    <source>
        <strain evidence="3">cv. Hale</strain>
    </source>
</reference>
<dbReference type="GO" id="GO:0005634">
    <property type="term" value="C:nucleus"/>
    <property type="evidence" value="ECO:0000318"/>
    <property type="project" value="GO_Central"/>
</dbReference>
<dbReference type="Proteomes" id="UP000008311">
    <property type="component" value="Unassembled WGS sequence"/>
</dbReference>
<dbReference type="GO" id="GO:0005737">
    <property type="term" value="C:cytoplasm"/>
    <property type="evidence" value="ECO:0000318"/>
    <property type="project" value="GO_Central"/>
</dbReference>
<evidence type="ECO:0000313" key="3">
    <source>
        <dbReference type="Proteomes" id="UP000008311"/>
    </source>
</evidence>
<dbReference type="OrthoDB" id="448448at2759"/>
<accession>B9STJ3</accession>
<dbReference type="PANTHER" id="PTHR33912:SF2">
    <property type="entry name" value="PUTATIVE-RELATED"/>
    <property type="match status" value="1"/>
</dbReference>
<dbReference type="PANTHER" id="PTHR33912">
    <property type="entry name" value="OS01G0939400 PROTEIN"/>
    <property type="match status" value="1"/>
</dbReference>
<sequence>MATASSSSSSSSTRSEPSRLQRKKPASLQINRPCWNVAIPLLSPLITSPTAIDNHHLRTAEIKSREEQHRVVESEKKASASAVVFKKWQHPAAPLCYEPAPFAPSFFVPV</sequence>
<dbReference type="eggNOG" id="ENOG502S77P">
    <property type="taxonomic scope" value="Eukaryota"/>
</dbReference>
<protein>
    <submittedName>
        <fullName evidence="2">ATBET12, putative</fullName>
    </submittedName>
</protein>
<dbReference type="OMA" id="KEMPRHH"/>
<feature type="region of interest" description="Disordered" evidence="1">
    <location>
        <begin position="1"/>
        <end position="26"/>
    </location>
</feature>
<dbReference type="InterPro" id="IPR040381">
    <property type="entry name" value="At4g14450-like"/>
</dbReference>
<name>B9STJ3_RICCO</name>